<accession>A0A2S4W8G6</accession>
<dbReference type="VEuPathDB" id="FungiDB:PSTT_00167"/>
<evidence type="ECO:0000313" key="2">
    <source>
        <dbReference type="EMBL" id="POW18065.1"/>
    </source>
</evidence>
<dbReference type="AlphaFoldDB" id="A0A2S4W8G6"/>
<dbReference type="EMBL" id="PKSL01000001">
    <property type="protein sequence ID" value="POW18065.1"/>
    <property type="molecule type" value="Genomic_DNA"/>
</dbReference>
<gene>
    <name evidence="2" type="ORF">PSTT_00167</name>
</gene>
<feature type="compositionally biased region" description="Pro residues" evidence="1">
    <location>
        <begin position="15"/>
        <end position="26"/>
    </location>
</feature>
<protein>
    <submittedName>
        <fullName evidence="2">Uncharacterized protein</fullName>
    </submittedName>
</protein>
<sequence>MVPCPSSISGASRPPKQPNPAPLPELPLMPLRNTFDGNTSAYQAAMIVWFDNRRVIQSYLNIPFNQPMPALEESAAIQFSQRAAPATPVIDIDDIQTPVGSPITACVKDSPPPMLRSIC</sequence>
<dbReference type="VEuPathDB" id="FungiDB:PSHT_03234"/>
<comment type="caution">
    <text evidence="2">The sequence shown here is derived from an EMBL/GenBank/DDBJ whole genome shotgun (WGS) entry which is preliminary data.</text>
</comment>
<evidence type="ECO:0000313" key="3">
    <source>
        <dbReference type="Proteomes" id="UP000239156"/>
    </source>
</evidence>
<proteinExistence type="predicted"/>
<dbReference type="Proteomes" id="UP000239156">
    <property type="component" value="Unassembled WGS sequence"/>
</dbReference>
<evidence type="ECO:0000256" key="1">
    <source>
        <dbReference type="SAM" id="MobiDB-lite"/>
    </source>
</evidence>
<keyword evidence="3" id="KW-1185">Reference proteome</keyword>
<organism evidence="2 3">
    <name type="scientific">Puccinia striiformis</name>
    <dbReference type="NCBI Taxonomy" id="27350"/>
    <lineage>
        <taxon>Eukaryota</taxon>
        <taxon>Fungi</taxon>
        <taxon>Dikarya</taxon>
        <taxon>Basidiomycota</taxon>
        <taxon>Pucciniomycotina</taxon>
        <taxon>Pucciniomycetes</taxon>
        <taxon>Pucciniales</taxon>
        <taxon>Pucciniaceae</taxon>
        <taxon>Puccinia</taxon>
    </lineage>
</organism>
<reference evidence="2" key="1">
    <citation type="submission" date="2017-12" db="EMBL/GenBank/DDBJ databases">
        <title>Gene loss provides genomic basis for host adaptation in cereal stripe rust fungi.</title>
        <authorList>
            <person name="Xia C."/>
        </authorList>
    </citation>
    <scope>NUCLEOTIDE SEQUENCE [LARGE SCALE GENOMIC DNA]</scope>
    <source>
        <strain evidence="2">93-210</strain>
    </source>
</reference>
<name>A0A2S4W8G6_9BASI</name>
<feature type="compositionally biased region" description="Polar residues" evidence="1">
    <location>
        <begin position="1"/>
        <end position="10"/>
    </location>
</feature>
<feature type="region of interest" description="Disordered" evidence="1">
    <location>
        <begin position="1"/>
        <end position="26"/>
    </location>
</feature>